<protein>
    <submittedName>
        <fullName evidence="1">Uncharacterized protein</fullName>
    </submittedName>
</protein>
<name>A0A195BNQ0_9HYME</name>
<evidence type="ECO:0000313" key="1">
    <source>
        <dbReference type="EMBL" id="KYM87854.1"/>
    </source>
</evidence>
<sequence>MSSPSKMNEATSIYARNDEASGRWCISKRRYPVSLSKIIILHDGCHDPFYEVDNYLEVAFPLLHYSCKLLRDALSDNSQDNGGSHYNIRYNSSTSCFSLCSSEIHPVNSCRRDTKQNR</sequence>
<reference evidence="1 2" key="1">
    <citation type="submission" date="2015-09" db="EMBL/GenBank/DDBJ databases">
        <title>Atta colombica WGS genome.</title>
        <authorList>
            <person name="Nygaard S."/>
            <person name="Hu H."/>
            <person name="Boomsma J."/>
            <person name="Zhang G."/>
        </authorList>
    </citation>
    <scope>NUCLEOTIDE SEQUENCE [LARGE SCALE GENOMIC DNA]</scope>
    <source>
        <strain evidence="1">Treedump-2</strain>
        <tissue evidence="1">Whole body</tissue>
    </source>
</reference>
<organism evidence="1 2">
    <name type="scientific">Atta colombica</name>
    <dbReference type="NCBI Taxonomy" id="520822"/>
    <lineage>
        <taxon>Eukaryota</taxon>
        <taxon>Metazoa</taxon>
        <taxon>Ecdysozoa</taxon>
        <taxon>Arthropoda</taxon>
        <taxon>Hexapoda</taxon>
        <taxon>Insecta</taxon>
        <taxon>Pterygota</taxon>
        <taxon>Neoptera</taxon>
        <taxon>Endopterygota</taxon>
        <taxon>Hymenoptera</taxon>
        <taxon>Apocrita</taxon>
        <taxon>Aculeata</taxon>
        <taxon>Formicoidea</taxon>
        <taxon>Formicidae</taxon>
        <taxon>Myrmicinae</taxon>
        <taxon>Atta</taxon>
    </lineage>
</organism>
<gene>
    <name evidence="1" type="ORF">ALC53_03290</name>
</gene>
<keyword evidence="2" id="KW-1185">Reference proteome</keyword>
<accession>A0A195BNQ0</accession>
<dbReference type="AlphaFoldDB" id="A0A195BNQ0"/>
<proteinExistence type="predicted"/>
<dbReference type="EMBL" id="KQ976428">
    <property type="protein sequence ID" value="KYM87854.1"/>
    <property type="molecule type" value="Genomic_DNA"/>
</dbReference>
<evidence type="ECO:0000313" key="2">
    <source>
        <dbReference type="Proteomes" id="UP000078540"/>
    </source>
</evidence>
<dbReference type="Proteomes" id="UP000078540">
    <property type="component" value="Unassembled WGS sequence"/>
</dbReference>